<dbReference type="Proteomes" id="UP000004986">
    <property type="component" value="Unassembled WGS sequence"/>
</dbReference>
<comment type="caution">
    <text evidence="1">The sequence shown here is derived from an EMBL/GenBank/DDBJ whole genome shotgun (WGS) entry which is preliminary data.</text>
</comment>
<keyword evidence="2" id="KW-1185">Reference proteome</keyword>
<protein>
    <submittedName>
        <fullName evidence="1">Uncharacterized protein</fullName>
    </submittedName>
</protein>
<sequence>NAVGQHIRNRHGDRAGQTVALFFLTNKLRDSVWGLVSP</sequence>
<gene>
    <name evidence="1" type="ORF">PSYPI_48188</name>
</gene>
<accession>F3GRR7</accession>
<reference evidence="1 2" key="1">
    <citation type="journal article" date="2011" name="PLoS Pathog.">
        <title>Dynamic evolution of pathogenicity revealed by sequencing and comparative genomics of 19 Pseudomonas syringae isolates.</title>
        <authorList>
            <person name="Baltrus D.A."/>
            <person name="Nishimura M.T."/>
            <person name="Romanchuk A."/>
            <person name="Chang J.H."/>
            <person name="Mukhtar M.S."/>
            <person name="Cherkis K."/>
            <person name="Roach J."/>
            <person name="Grant S.R."/>
            <person name="Jones C.D."/>
            <person name="Dangl J.L."/>
        </authorList>
    </citation>
    <scope>NUCLEOTIDE SEQUENCE [LARGE SCALE GENOMIC DNA]</scope>
    <source>
        <strain evidence="1 2">1704B</strain>
    </source>
</reference>
<dbReference type="AlphaFoldDB" id="F3GRR7"/>
<organism evidence="1 2">
    <name type="scientific">Pseudomonas syringae pv. pisi str. 1704B</name>
    <dbReference type="NCBI Taxonomy" id="629263"/>
    <lineage>
        <taxon>Bacteria</taxon>
        <taxon>Pseudomonadati</taxon>
        <taxon>Pseudomonadota</taxon>
        <taxon>Gammaproteobacteria</taxon>
        <taxon>Pseudomonadales</taxon>
        <taxon>Pseudomonadaceae</taxon>
        <taxon>Pseudomonas</taxon>
        <taxon>Pseudomonas syringae</taxon>
    </lineage>
</organism>
<dbReference type="EMBL" id="AEAI01004695">
    <property type="protein sequence ID" value="EGH49770.1"/>
    <property type="molecule type" value="Genomic_DNA"/>
</dbReference>
<proteinExistence type="predicted"/>
<feature type="non-terminal residue" evidence="1">
    <location>
        <position position="1"/>
    </location>
</feature>
<name>F3GRR7_PSESJ</name>
<evidence type="ECO:0000313" key="2">
    <source>
        <dbReference type="Proteomes" id="UP000004986"/>
    </source>
</evidence>
<feature type="non-terminal residue" evidence="1">
    <location>
        <position position="38"/>
    </location>
</feature>
<evidence type="ECO:0000313" key="1">
    <source>
        <dbReference type="EMBL" id="EGH49770.1"/>
    </source>
</evidence>